<dbReference type="Gene3D" id="2.40.128.20">
    <property type="match status" value="1"/>
</dbReference>
<protein>
    <recommendedName>
        <fullName evidence="8">Apolipoprotein M</fullName>
    </recommendedName>
</protein>
<dbReference type="PANTHER" id="PTHR11967">
    <property type="entry name" value="ALPHA-1-ACID GLYCOPROTEIN"/>
    <property type="match status" value="1"/>
</dbReference>
<keyword evidence="4" id="KW-0325">Glycoprotein</keyword>
<evidence type="ECO:0000256" key="2">
    <source>
        <dbReference type="ARBA" id="ARBA00022525"/>
    </source>
</evidence>
<dbReference type="Proteomes" id="UP001488805">
    <property type="component" value="Unassembled WGS sequence"/>
</dbReference>
<sequence length="197" mass="21975">MSVKFALALLALSCLTAASDPDCEELIKPLEDQNQVTGKWIFHVGTSDKEEYLQELRTMNSSWIEISPIPDSDDMTLRWGDRMDGKCHTGSVNSTFTGNSSKVTFHFNATDHEHVGKHLVACPDCMLWTDTVIKSGGSNARNLYLYTRTGNLDDPYLEVFKKQAACLNFPPEFHFGGTTDMCPDEKAAATDVKEEEQ</sequence>
<gene>
    <name evidence="6" type="ORF">VZT92_019100</name>
</gene>
<evidence type="ECO:0000313" key="7">
    <source>
        <dbReference type="Proteomes" id="UP001488805"/>
    </source>
</evidence>
<dbReference type="PANTHER" id="PTHR11967:SF2">
    <property type="entry name" value="ALPHA-1-ACID GLYCOPROTEIN 1"/>
    <property type="match status" value="1"/>
</dbReference>
<dbReference type="AlphaFoldDB" id="A0AAW1EIX8"/>
<evidence type="ECO:0008006" key="8">
    <source>
        <dbReference type="Google" id="ProtNLM"/>
    </source>
</evidence>
<feature type="signal peptide" evidence="5">
    <location>
        <begin position="1"/>
        <end position="18"/>
    </location>
</feature>
<evidence type="ECO:0000313" key="6">
    <source>
        <dbReference type="EMBL" id="KAK9522651.1"/>
    </source>
</evidence>
<keyword evidence="2" id="KW-0964">Secreted</keyword>
<keyword evidence="3 5" id="KW-0732">Signal</keyword>
<accession>A0AAW1EIX8</accession>
<comment type="caution">
    <text evidence="6">The sequence shown here is derived from an EMBL/GenBank/DDBJ whole genome shotgun (WGS) entry which is preliminary data.</text>
</comment>
<dbReference type="EMBL" id="JBCEZU010000221">
    <property type="protein sequence ID" value="KAK9522651.1"/>
    <property type="molecule type" value="Genomic_DNA"/>
</dbReference>
<dbReference type="CDD" id="cd19415">
    <property type="entry name" value="lipocalin_ApoM_AGP"/>
    <property type="match status" value="1"/>
</dbReference>
<keyword evidence="7" id="KW-1185">Reference proteome</keyword>
<evidence type="ECO:0000256" key="3">
    <source>
        <dbReference type="ARBA" id="ARBA00022729"/>
    </source>
</evidence>
<dbReference type="SUPFAM" id="SSF50814">
    <property type="entry name" value="Lipocalins"/>
    <property type="match status" value="1"/>
</dbReference>
<name>A0AAW1EIX8_ZOAVI</name>
<feature type="chain" id="PRO_5043643077" description="Apolipoprotein M" evidence="5">
    <location>
        <begin position="19"/>
        <end position="197"/>
    </location>
</feature>
<dbReference type="InterPro" id="IPR012674">
    <property type="entry name" value="Calycin"/>
</dbReference>
<comment type="subcellular location">
    <subcellularLocation>
        <location evidence="1">Secreted</location>
    </subcellularLocation>
</comment>
<evidence type="ECO:0000256" key="5">
    <source>
        <dbReference type="SAM" id="SignalP"/>
    </source>
</evidence>
<organism evidence="6 7">
    <name type="scientific">Zoarces viviparus</name>
    <name type="common">Viviparous eelpout</name>
    <name type="synonym">Blennius viviparus</name>
    <dbReference type="NCBI Taxonomy" id="48416"/>
    <lineage>
        <taxon>Eukaryota</taxon>
        <taxon>Metazoa</taxon>
        <taxon>Chordata</taxon>
        <taxon>Craniata</taxon>
        <taxon>Vertebrata</taxon>
        <taxon>Euteleostomi</taxon>
        <taxon>Actinopterygii</taxon>
        <taxon>Neopterygii</taxon>
        <taxon>Teleostei</taxon>
        <taxon>Neoteleostei</taxon>
        <taxon>Acanthomorphata</taxon>
        <taxon>Eupercaria</taxon>
        <taxon>Perciformes</taxon>
        <taxon>Cottioidei</taxon>
        <taxon>Zoarcales</taxon>
        <taxon>Zoarcidae</taxon>
        <taxon>Zoarcinae</taxon>
        <taxon>Zoarces</taxon>
    </lineage>
</organism>
<evidence type="ECO:0000256" key="1">
    <source>
        <dbReference type="ARBA" id="ARBA00004613"/>
    </source>
</evidence>
<proteinExistence type="predicted"/>
<dbReference type="GO" id="GO:0005576">
    <property type="term" value="C:extracellular region"/>
    <property type="evidence" value="ECO:0007669"/>
    <property type="project" value="UniProtKB-SubCell"/>
</dbReference>
<reference evidence="6 7" key="1">
    <citation type="journal article" date="2024" name="Genome Biol. Evol.">
        <title>Chromosome-level genome assembly of the viviparous eelpout Zoarces viviparus.</title>
        <authorList>
            <person name="Fuhrmann N."/>
            <person name="Brasseur M.V."/>
            <person name="Bakowski C.E."/>
            <person name="Podsiadlowski L."/>
            <person name="Prost S."/>
            <person name="Krehenwinkel H."/>
            <person name="Mayer C."/>
        </authorList>
    </citation>
    <scope>NUCLEOTIDE SEQUENCE [LARGE SCALE GENOMIC DNA]</scope>
    <source>
        <strain evidence="6">NO-MEL_2022_Ind0_liver</strain>
    </source>
</reference>
<evidence type="ECO:0000256" key="4">
    <source>
        <dbReference type="ARBA" id="ARBA00023180"/>
    </source>
</evidence>